<dbReference type="Proteomes" id="UP000559987">
    <property type="component" value="Unassembled WGS sequence"/>
</dbReference>
<proteinExistence type="predicted"/>
<dbReference type="AlphaFoldDB" id="A0A839UM83"/>
<dbReference type="GO" id="GO:0005829">
    <property type="term" value="C:cytosol"/>
    <property type="evidence" value="ECO:0007669"/>
    <property type="project" value="TreeGrafter"/>
</dbReference>
<dbReference type="InterPro" id="IPR019888">
    <property type="entry name" value="Tscrpt_reg_AsnC-like"/>
</dbReference>
<dbReference type="SUPFAM" id="SSF54909">
    <property type="entry name" value="Dimeric alpha+beta barrel"/>
    <property type="match status" value="1"/>
</dbReference>
<dbReference type="GO" id="GO:0043565">
    <property type="term" value="F:sequence-specific DNA binding"/>
    <property type="evidence" value="ECO:0007669"/>
    <property type="project" value="InterPro"/>
</dbReference>
<evidence type="ECO:0000256" key="1">
    <source>
        <dbReference type="ARBA" id="ARBA00023015"/>
    </source>
</evidence>
<protein>
    <submittedName>
        <fullName evidence="5">DNA-binding Lrp family transcriptional regulator</fullName>
    </submittedName>
</protein>
<comment type="caution">
    <text evidence="5">The sequence shown here is derived from an EMBL/GenBank/DDBJ whole genome shotgun (WGS) entry which is preliminary data.</text>
</comment>
<name>A0A839UM83_9GAMM</name>
<evidence type="ECO:0000256" key="2">
    <source>
        <dbReference type="ARBA" id="ARBA00023125"/>
    </source>
</evidence>
<dbReference type="PROSITE" id="PS50956">
    <property type="entry name" value="HTH_ASNC_2"/>
    <property type="match status" value="1"/>
</dbReference>
<evidence type="ECO:0000259" key="4">
    <source>
        <dbReference type="PROSITE" id="PS50956"/>
    </source>
</evidence>
<dbReference type="PRINTS" id="PR00033">
    <property type="entry name" value="HTHASNC"/>
</dbReference>
<dbReference type="GO" id="GO:0043200">
    <property type="term" value="P:response to amino acid"/>
    <property type="evidence" value="ECO:0007669"/>
    <property type="project" value="TreeGrafter"/>
</dbReference>
<dbReference type="PANTHER" id="PTHR30154:SF34">
    <property type="entry name" value="TRANSCRIPTIONAL REGULATOR AZLB"/>
    <property type="match status" value="1"/>
</dbReference>
<dbReference type="PANTHER" id="PTHR30154">
    <property type="entry name" value="LEUCINE-RESPONSIVE REGULATORY PROTEIN"/>
    <property type="match status" value="1"/>
</dbReference>
<dbReference type="Gene3D" id="3.30.70.920">
    <property type="match status" value="1"/>
</dbReference>
<dbReference type="InterPro" id="IPR011008">
    <property type="entry name" value="Dimeric_a/b-barrel"/>
</dbReference>
<dbReference type="Pfam" id="PF01037">
    <property type="entry name" value="AsnC_trans_reg"/>
    <property type="match status" value="1"/>
</dbReference>
<reference evidence="5 6" key="1">
    <citation type="submission" date="2020-08" db="EMBL/GenBank/DDBJ databases">
        <title>Genomic Encyclopedia of Type Strains, Phase III (KMG-III): the genomes of soil and plant-associated and newly described type strains.</title>
        <authorList>
            <person name="Whitman W."/>
        </authorList>
    </citation>
    <scope>NUCLEOTIDE SEQUENCE [LARGE SCALE GENOMIC DNA]</scope>
    <source>
        <strain evidence="5 6">CECT 8571</strain>
    </source>
</reference>
<dbReference type="Gene3D" id="1.10.10.10">
    <property type="entry name" value="Winged helix-like DNA-binding domain superfamily/Winged helix DNA-binding domain"/>
    <property type="match status" value="1"/>
</dbReference>
<keyword evidence="6" id="KW-1185">Reference proteome</keyword>
<dbReference type="InterPro" id="IPR000485">
    <property type="entry name" value="AsnC-type_HTH_dom"/>
</dbReference>
<feature type="domain" description="HTH asnC-type" evidence="4">
    <location>
        <begin position="3"/>
        <end position="71"/>
    </location>
</feature>
<evidence type="ECO:0000313" key="6">
    <source>
        <dbReference type="Proteomes" id="UP000559987"/>
    </source>
</evidence>
<dbReference type="InterPro" id="IPR019887">
    <property type="entry name" value="Tscrpt_reg_AsnC/Lrp_C"/>
</dbReference>
<evidence type="ECO:0000256" key="3">
    <source>
        <dbReference type="ARBA" id="ARBA00023163"/>
    </source>
</evidence>
<dbReference type="SMART" id="SM00344">
    <property type="entry name" value="HTH_ASNC"/>
    <property type="match status" value="1"/>
</dbReference>
<dbReference type="SUPFAM" id="SSF46785">
    <property type="entry name" value="Winged helix' DNA-binding domain"/>
    <property type="match status" value="1"/>
</dbReference>
<dbReference type="Pfam" id="PF13404">
    <property type="entry name" value="HTH_AsnC-type"/>
    <property type="match status" value="1"/>
</dbReference>
<evidence type="ECO:0000313" key="5">
    <source>
        <dbReference type="EMBL" id="MBB3168813.1"/>
    </source>
</evidence>
<dbReference type="InterPro" id="IPR036388">
    <property type="entry name" value="WH-like_DNA-bd_sf"/>
</dbReference>
<organism evidence="5 6">
    <name type="scientific">Simiduia aestuariiviva</name>
    <dbReference type="NCBI Taxonomy" id="1510459"/>
    <lineage>
        <taxon>Bacteria</taxon>
        <taxon>Pseudomonadati</taxon>
        <taxon>Pseudomonadota</taxon>
        <taxon>Gammaproteobacteria</taxon>
        <taxon>Cellvibrionales</taxon>
        <taxon>Cellvibrionaceae</taxon>
        <taxon>Simiduia</taxon>
    </lineage>
</organism>
<keyword evidence="3" id="KW-0804">Transcription</keyword>
<keyword evidence="1" id="KW-0805">Transcription regulation</keyword>
<sequence length="160" mass="18236">MKFDKIDLKILNALQKDARISNARLAEKVSLSESACLSRVKKLQSQKWIAGYSASLNLTKLRHVHFLVNVSLVSQDPKVNREFKQAIGAMPQVIRCYKISGEYDYILEFLCVDAAQFNRLSEGLLEQELGIEKMHSQLVIEDSKPFTGLPLDELFEFDDD</sequence>
<gene>
    <name evidence="5" type="ORF">FHS30_002021</name>
</gene>
<dbReference type="EMBL" id="JACHXZ010000003">
    <property type="protein sequence ID" value="MBB3168813.1"/>
    <property type="molecule type" value="Genomic_DNA"/>
</dbReference>
<accession>A0A839UM83</accession>
<keyword evidence="2 5" id="KW-0238">DNA-binding</keyword>
<dbReference type="RefSeq" id="WP_183910329.1">
    <property type="nucleotide sequence ID" value="NZ_JACHXZ010000003.1"/>
</dbReference>
<dbReference type="InterPro" id="IPR036390">
    <property type="entry name" value="WH_DNA-bd_sf"/>
</dbReference>